<gene>
    <name evidence="1" type="ORF">D917_08990</name>
</gene>
<organism evidence="1 2">
    <name type="scientific">Trichinella nativa</name>
    <dbReference type="NCBI Taxonomy" id="6335"/>
    <lineage>
        <taxon>Eukaryota</taxon>
        <taxon>Metazoa</taxon>
        <taxon>Ecdysozoa</taxon>
        <taxon>Nematoda</taxon>
        <taxon>Enoplea</taxon>
        <taxon>Dorylaimia</taxon>
        <taxon>Trichinellida</taxon>
        <taxon>Trichinellidae</taxon>
        <taxon>Trichinella</taxon>
    </lineage>
</organism>
<accession>A0A1Y3EIN5</accession>
<reference evidence="1 2" key="1">
    <citation type="submission" date="2015-04" db="EMBL/GenBank/DDBJ databases">
        <title>Draft genome of the roundworm Trichinella nativa.</title>
        <authorList>
            <person name="Mitreva M."/>
        </authorList>
    </citation>
    <scope>NUCLEOTIDE SEQUENCE [LARGE SCALE GENOMIC DNA]</scope>
    <source>
        <strain evidence="1 2">ISS45</strain>
    </source>
</reference>
<dbReference type="AlphaFoldDB" id="A0A1Y3EIN5"/>
<evidence type="ECO:0000313" key="2">
    <source>
        <dbReference type="Proteomes" id="UP000243006"/>
    </source>
</evidence>
<dbReference type="Proteomes" id="UP000243006">
    <property type="component" value="Unassembled WGS sequence"/>
</dbReference>
<evidence type="ECO:0000313" key="1">
    <source>
        <dbReference type="EMBL" id="OUC44570.1"/>
    </source>
</evidence>
<dbReference type="EMBL" id="LVZM01012409">
    <property type="protein sequence ID" value="OUC44570.1"/>
    <property type="molecule type" value="Genomic_DNA"/>
</dbReference>
<name>A0A1Y3EIN5_9BILA</name>
<protein>
    <submittedName>
        <fullName evidence="1">Uncharacterized protein</fullName>
    </submittedName>
</protein>
<proteinExistence type="predicted"/>
<comment type="caution">
    <text evidence="1">The sequence shown here is derived from an EMBL/GenBank/DDBJ whole genome shotgun (WGS) entry which is preliminary data.</text>
</comment>
<sequence length="482" mass="53754">MAISNYTSTELKEFSCMLCLLEPFACRDMNLFAKAFKRTAKINIASNENRIKDSRAEMKPSSSRLFQRESTEGESQLVGSLLFPKPLVMLYLAEIIQCYPDAASVVVNFRLNESGTLNTSDNRSPLAHILDVLIEGEFEEWKCKGQTFVDGVKAVFGSLAACVHCEESQAAVVSEIKAALARALALNNNERKHKILDNLMSLLCHIVEVCPLSEVQIPKDSKLPPPQNTKFKSILRWFVKKRLLVDLARIPHSLDLSDAQSVLTVNCMLKALDEISRQHFYPSRSRSIGTPAINYLTSNGQAGRRSLIRISETVDSAGHDYVFLNLASANGRGNSLFTVFDSEFPTLRSLDGDFSSDGFFDREDTIELSNSFRDTSFVEQNNNNTISSNDLAGSIGALGDLLRQTLSSNSNGVRDVINQLSSEGREERWHHDVPSITIEPDVEFGYRTLGRNRGGQHRSGLPRIVQLNRQSAFRIRVTEPMP</sequence>